<evidence type="ECO:0000259" key="2">
    <source>
        <dbReference type="Pfam" id="PF23451"/>
    </source>
</evidence>
<dbReference type="Gene3D" id="3.30.300.130">
    <property type="entry name" value="Fe-S cluster assembly (FSCA)"/>
    <property type="match status" value="1"/>
</dbReference>
<gene>
    <name evidence="3" type="ORF">SAMN02982996_00562</name>
</gene>
<dbReference type="Pfam" id="PF01883">
    <property type="entry name" value="FeS_assembly_P"/>
    <property type="match status" value="1"/>
</dbReference>
<dbReference type="Pfam" id="PF23451">
    <property type="entry name" value="Zn_ribbon_PaaD"/>
    <property type="match status" value="1"/>
</dbReference>
<dbReference type="InterPro" id="IPR056572">
    <property type="entry name" value="Zn_ribbon_PaaD"/>
</dbReference>
<evidence type="ECO:0000313" key="3">
    <source>
        <dbReference type="EMBL" id="SDZ88505.1"/>
    </source>
</evidence>
<protein>
    <submittedName>
        <fullName evidence="3">Ring-1,2-phenylacetyl-CoA epoxidase subunit PaaD</fullName>
    </submittedName>
</protein>
<dbReference type="STRING" id="71657.SAMN02982996_00562"/>
<dbReference type="EMBL" id="FNQS01000001">
    <property type="protein sequence ID" value="SDZ88505.1"/>
    <property type="molecule type" value="Genomic_DNA"/>
</dbReference>
<accession>A0A1H3WMZ1</accession>
<dbReference type="Proteomes" id="UP000187280">
    <property type="component" value="Unassembled WGS sequence"/>
</dbReference>
<dbReference type="InterPro" id="IPR034904">
    <property type="entry name" value="FSCA_dom_sf"/>
</dbReference>
<dbReference type="InterPro" id="IPR011883">
    <property type="entry name" value="PaaD-like"/>
</dbReference>
<sequence>MTAMTEPEIKRGTENIWAWLKGIPDPEMPYISIVDLGIVRDVEWQEQTLKVVMTPTYSGCPAKAVIEHNIRRTLADRGVQSITLENRLYPAWNTDWMSQSGKEKLKAAGIAPPLPVEPVWQELKFISVGIRDVCCPRCGSEQTTLQGEFSGTACKSLWQCNACMNPFEHFKSL</sequence>
<dbReference type="NCBIfam" id="TIGR02159">
    <property type="entry name" value="PA_CoA_Oxy4"/>
    <property type="match status" value="1"/>
</dbReference>
<dbReference type="SUPFAM" id="SSF117916">
    <property type="entry name" value="Fe-S cluster assembly (FSCA) domain-like"/>
    <property type="match status" value="1"/>
</dbReference>
<dbReference type="InterPro" id="IPR002744">
    <property type="entry name" value="MIP18-like"/>
</dbReference>
<feature type="domain" description="PaaD zinc beta ribbon" evidence="2">
    <location>
        <begin position="131"/>
        <end position="171"/>
    </location>
</feature>
<proteinExistence type="predicted"/>
<name>A0A1H3WMZ1_9GAMM</name>
<feature type="domain" description="MIP18 family-like" evidence="1">
    <location>
        <begin position="14"/>
        <end position="75"/>
    </location>
</feature>
<dbReference type="AlphaFoldDB" id="A0A1H3WMZ1"/>
<reference evidence="3 4" key="1">
    <citation type="submission" date="2016-10" db="EMBL/GenBank/DDBJ databases">
        <authorList>
            <person name="de Groot N.N."/>
        </authorList>
    </citation>
    <scope>NUCLEOTIDE SEQUENCE [LARGE SCALE GENOMIC DNA]</scope>
    <source>
        <strain evidence="3 4">ATCC 29281</strain>
    </source>
</reference>
<dbReference type="PANTHER" id="PTHR42831:SF3">
    <property type="entry name" value="1,2-PHENYLACETYL-COA EPOXIDASE, SUBUNIT D-RELATED"/>
    <property type="match status" value="1"/>
</dbReference>
<organism evidence="3 4">
    <name type="scientific">Lonsdalea quercina</name>
    <dbReference type="NCBI Taxonomy" id="71657"/>
    <lineage>
        <taxon>Bacteria</taxon>
        <taxon>Pseudomonadati</taxon>
        <taxon>Pseudomonadota</taxon>
        <taxon>Gammaproteobacteria</taxon>
        <taxon>Enterobacterales</taxon>
        <taxon>Pectobacteriaceae</taxon>
        <taxon>Lonsdalea</taxon>
    </lineage>
</organism>
<evidence type="ECO:0000313" key="4">
    <source>
        <dbReference type="Proteomes" id="UP000187280"/>
    </source>
</evidence>
<dbReference type="InterPro" id="IPR052339">
    <property type="entry name" value="Fe-S_Maturation_MIP18"/>
</dbReference>
<keyword evidence="4" id="KW-1185">Reference proteome</keyword>
<evidence type="ECO:0000259" key="1">
    <source>
        <dbReference type="Pfam" id="PF01883"/>
    </source>
</evidence>
<dbReference type="PANTHER" id="PTHR42831">
    <property type="entry name" value="FE-S PROTEIN MATURATION AUXILIARY FACTOR YITW"/>
    <property type="match status" value="1"/>
</dbReference>